<dbReference type="AlphaFoldDB" id="A0A5M4B098"/>
<keyword evidence="8" id="KW-0902">Two-component regulatory system</keyword>
<dbReference type="SUPFAM" id="SSF47384">
    <property type="entry name" value="Homodimeric domain of signal transducing histidine kinase"/>
    <property type="match status" value="1"/>
</dbReference>
<evidence type="ECO:0000256" key="10">
    <source>
        <dbReference type="ARBA" id="ARBA00023125"/>
    </source>
</evidence>
<dbReference type="PANTHER" id="PTHR43547:SF2">
    <property type="entry name" value="HYBRID SIGNAL TRANSDUCTION HISTIDINE KINASE C"/>
    <property type="match status" value="1"/>
</dbReference>
<keyword evidence="4" id="KW-0808">Transferase</keyword>
<comment type="caution">
    <text evidence="17">The sequence shown here is derived from an EMBL/GenBank/DDBJ whole genome shotgun (WGS) entry which is preliminary data.</text>
</comment>
<dbReference type="InterPro" id="IPR009057">
    <property type="entry name" value="Homeodomain-like_sf"/>
</dbReference>
<evidence type="ECO:0000256" key="4">
    <source>
        <dbReference type="ARBA" id="ARBA00022679"/>
    </source>
</evidence>
<dbReference type="InterPro" id="IPR018062">
    <property type="entry name" value="HTH_AraC-typ_CS"/>
</dbReference>
<feature type="modified residue" description="4-aspartylphosphate" evidence="12">
    <location>
        <position position="1073"/>
    </location>
</feature>
<dbReference type="Gene3D" id="1.10.10.60">
    <property type="entry name" value="Homeodomain-like"/>
    <property type="match status" value="1"/>
</dbReference>
<dbReference type="InterPro" id="IPR003594">
    <property type="entry name" value="HATPase_dom"/>
</dbReference>
<dbReference type="InterPro" id="IPR003661">
    <property type="entry name" value="HisK_dim/P_dom"/>
</dbReference>
<dbReference type="SMART" id="SM00388">
    <property type="entry name" value="HisKA"/>
    <property type="match status" value="1"/>
</dbReference>
<keyword evidence="6 17" id="KW-0418">Kinase</keyword>
<evidence type="ECO:0000256" key="6">
    <source>
        <dbReference type="ARBA" id="ARBA00022777"/>
    </source>
</evidence>
<evidence type="ECO:0000256" key="8">
    <source>
        <dbReference type="ARBA" id="ARBA00023012"/>
    </source>
</evidence>
<dbReference type="Pfam" id="PF07495">
    <property type="entry name" value="Y_Y_Y"/>
    <property type="match status" value="1"/>
</dbReference>
<keyword evidence="9" id="KW-0805">Transcription regulation</keyword>
<dbReference type="InterPro" id="IPR036097">
    <property type="entry name" value="HisK_dim/P_sf"/>
</dbReference>
<evidence type="ECO:0000313" key="18">
    <source>
        <dbReference type="Proteomes" id="UP000391834"/>
    </source>
</evidence>
<dbReference type="SUPFAM" id="SSF101898">
    <property type="entry name" value="NHL repeat"/>
    <property type="match status" value="1"/>
</dbReference>
<evidence type="ECO:0000259" key="14">
    <source>
        <dbReference type="PROSITE" id="PS01124"/>
    </source>
</evidence>
<dbReference type="PROSITE" id="PS50110">
    <property type="entry name" value="RESPONSE_REGULATORY"/>
    <property type="match status" value="1"/>
</dbReference>
<dbReference type="GO" id="GO:0005524">
    <property type="term" value="F:ATP binding"/>
    <property type="evidence" value="ECO:0007669"/>
    <property type="project" value="UniProtKB-KW"/>
</dbReference>
<keyword evidence="18" id="KW-1185">Reference proteome</keyword>
<keyword evidence="10" id="KW-0238">DNA-binding</keyword>
<name>A0A5M4B098_9BACT</name>
<dbReference type="InterPro" id="IPR011123">
    <property type="entry name" value="Y_Y_Y"/>
</dbReference>
<reference evidence="17 18" key="1">
    <citation type="submission" date="2019-10" db="EMBL/GenBank/DDBJ databases">
        <title>Prolixibacter strains distinguished by the presence of nitrate reductase genes were adept at nitrate-dependent anaerobic corrosion of metallic iron and carbon steel.</title>
        <authorList>
            <person name="Iino T."/>
            <person name="Shono N."/>
            <person name="Ito K."/>
            <person name="Nakamura R."/>
            <person name="Sueoka K."/>
            <person name="Harayama S."/>
            <person name="Ohkuma M."/>
        </authorList>
    </citation>
    <scope>NUCLEOTIDE SEQUENCE [LARGE SCALE GENOMIC DNA]</scope>
    <source>
        <strain evidence="17 18">JCM 13498</strain>
    </source>
</reference>
<dbReference type="PROSITE" id="PS00041">
    <property type="entry name" value="HTH_ARAC_FAMILY_1"/>
    <property type="match status" value="1"/>
</dbReference>
<evidence type="ECO:0000256" key="2">
    <source>
        <dbReference type="ARBA" id="ARBA00012438"/>
    </source>
</evidence>
<evidence type="ECO:0000256" key="11">
    <source>
        <dbReference type="ARBA" id="ARBA00023163"/>
    </source>
</evidence>
<dbReference type="RefSeq" id="WP_244957738.1">
    <property type="nucleotide sequence ID" value="NZ_BLAX01000001.1"/>
</dbReference>
<keyword evidence="3 12" id="KW-0597">Phosphoprotein</keyword>
<dbReference type="InterPro" id="IPR036890">
    <property type="entry name" value="HATPase_C_sf"/>
</dbReference>
<gene>
    <name evidence="17" type="ORF">PbJCM13498_24450</name>
</gene>
<dbReference type="InterPro" id="IPR013783">
    <property type="entry name" value="Ig-like_fold"/>
</dbReference>
<dbReference type="InterPro" id="IPR004358">
    <property type="entry name" value="Sig_transdc_His_kin-like_C"/>
</dbReference>
<dbReference type="Pfam" id="PF07494">
    <property type="entry name" value="Reg_prop"/>
    <property type="match status" value="3"/>
</dbReference>
<keyword evidence="7" id="KW-0067">ATP-binding</keyword>
<protein>
    <recommendedName>
        <fullName evidence="2">histidine kinase</fullName>
        <ecNumber evidence="2">2.7.13.3</ecNumber>
    </recommendedName>
</protein>
<dbReference type="FunFam" id="3.30.565.10:FF:000037">
    <property type="entry name" value="Hybrid sensor histidine kinase/response regulator"/>
    <property type="match status" value="1"/>
</dbReference>
<dbReference type="Pfam" id="PF02518">
    <property type="entry name" value="HATPase_c"/>
    <property type="match status" value="1"/>
</dbReference>
<dbReference type="Proteomes" id="UP000391834">
    <property type="component" value="Unassembled WGS sequence"/>
</dbReference>
<dbReference type="EMBL" id="BLAX01000001">
    <property type="protein sequence ID" value="GET33582.1"/>
    <property type="molecule type" value="Genomic_DNA"/>
</dbReference>
<feature type="domain" description="HTH araC/xylS-type" evidence="14">
    <location>
        <begin position="1173"/>
        <end position="1270"/>
    </location>
</feature>
<evidence type="ECO:0000259" key="15">
    <source>
        <dbReference type="PROSITE" id="PS50109"/>
    </source>
</evidence>
<feature type="domain" description="Response regulatory" evidence="16">
    <location>
        <begin position="1025"/>
        <end position="1140"/>
    </location>
</feature>
<dbReference type="Pfam" id="PF12833">
    <property type="entry name" value="HTH_18"/>
    <property type="match status" value="1"/>
</dbReference>
<evidence type="ECO:0000313" key="17">
    <source>
        <dbReference type="EMBL" id="GET33582.1"/>
    </source>
</evidence>
<dbReference type="PANTHER" id="PTHR43547">
    <property type="entry name" value="TWO-COMPONENT HISTIDINE KINASE"/>
    <property type="match status" value="1"/>
</dbReference>
<dbReference type="Pfam" id="PF00072">
    <property type="entry name" value="Response_reg"/>
    <property type="match status" value="1"/>
</dbReference>
<feature type="transmembrane region" description="Helical" evidence="13">
    <location>
        <begin position="729"/>
        <end position="750"/>
    </location>
</feature>
<comment type="catalytic activity">
    <reaction evidence="1">
        <text>ATP + protein L-histidine = ADP + protein N-phospho-L-histidine.</text>
        <dbReference type="EC" id="2.7.13.3"/>
    </reaction>
</comment>
<evidence type="ECO:0000256" key="13">
    <source>
        <dbReference type="SAM" id="Phobius"/>
    </source>
</evidence>
<evidence type="ECO:0000256" key="9">
    <source>
        <dbReference type="ARBA" id="ARBA00023015"/>
    </source>
</evidence>
<dbReference type="PRINTS" id="PR00344">
    <property type="entry name" value="BCTRLSENSOR"/>
</dbReference>
<dbReference type="EC" id="2.7.13.3" evidence="2"/>
<keyword evidence="5" id="KW-0547">Nucleotide-binding</keyword>
<dbReference type="SUPFAM" id="SSF55874">
    <property type="entry name" value="ATPase domain of HSP90 chaperone/DNA topoisomerase II/histidine kinase"/>
    <property type="match status" value="1"/>
</dbReference>
<dbReference type="CDD" id="cd17574">
    <property type="entry name" value="REC_OmpR"/>
    <property type="match status" value="1"/>
</dbReference>
<dbReference type="GO" id="GO:0000155">
    <property type="term" value="F:phosphorelay sensor kinase activity"/>
    <property type="evidence" value="ECO:0007669"/>
    <property type="project" value="InterPro"/>
</dbReference>
<evidence type="ECO:0000256" key="1">
    <source>
        <dbReference type="ARBA" id="ARBA00000085"/>
    </source>
</evidence>
<keyword evidence="11" id="KW-0804">Transcription</keyword>
<dbReference type="PROSITE" id="PS50109">
    <property type="entry name" value="HIS_KIN"/>
    <property type="match status" value="1"/>
</dbReference>
<evidence type="ECO:0000259" key="16">
    <source>
        <dbReference type="PROSITE" id="PS50110"/>
    </source>
</evidence>
<dbReference type="GO" id="GO:0003700">
    <property type="term" value="F:DNA-binding transcription factor activity"/>
    <property type="evidence" value="ECO:0007669"/>
    <property type="project" value="InterPro"/>
</dbReference>
<sequence length="1270" mass="144114">MNKKFGISLRETNEVLKDNYGFIWVSSKMGVLRLAEDDYHIYKLPYETADVISVKLAFNKKKSVLFAYTNNGQIFKYNSIYDRFDLLANLSKMMSNQYLSVNNVLVNDNNIIWLGTSAGLYRYADGKLKQVGKYDTNIHGLEWYTRDRLFVAYQGKIMLFNTIDEETEPFYKGISEGIIVSKLFYDKESDRLWVGTLSNGMFYLTTDNKDVSSHKINGLPKQPVLAIETNSDSTILVGIDGQGIWELNKSNDQILNVYKQDADNPTSLNGNGVYDIFCDDSRRVWVCTYSGGLSYFEQATPQVERVEHMINNHNSLVDNDVNSVVEDENRNIWFATNNGISRWDTKNNKWSSYYENEKKQAQVFLSLSEDSQGRIWAGTYSSGIYVLDSRNGRELAHYSKGGKNSKISVNYVFSILNDSQGDIWIGGVQGDLTCYSGKENKVRSYSNFPVDVIKELSPNKILLGCTYGLVMLDKRTGEATRLLDGFLVYDILVRGDVIWLCTSGDGLVWYNIKTHKSGKFTTKTGLPSNFLNSITYANGFLWIGTENGLCRFDPNDNSVLVYPTRVALSHVSFNRDANYQLRDGRLIWGTNRGAVIFNPKSIRRVNPKGKIYFQDLLISGRSIRDIPKFKLKSPLDSLKSISLKYTQNTLALSLVSVGTSVADSKFSWKLEGLDNKWSTPSGNHTLTYANIPSGDYVLKIRMYDGSMSHLIDARAIVLHMIPPFWQLGWFKFLMFLFVMGITIIVFAYYIDRLKKQHSEEKIRFFTNTVHDIRTSLTLIGAPIEELNKESNLSKLGRYYLNLATEQTRRLSSVVTQLMDFEKVDVGKEQLNLTMTDVVKVIQNRIQMFESLAKSKDISLVFDSDQSRYEAALDEVLIEKVLDNLLSNAIKYSHPNSEVHISLECNDSKWSLEVTDHGIGISKKAQRQLFKEFYRAENAINSKIVGSGIGLILTRNYIHMHGGDIFCTSQENTGTTFQVVIPKKKILPDEESLRKDEKSKKIGSPLYLDDGEIEEPPVQAPLTKMRILVVEDNDDLRGFLKNAFGEQFEVHDAGDGDEAWRLIQKSMPDLVVSDIMMPNMNGFELCQKMKLTYETSHIPVILLTSMSAKAQELHGLGLGADDYLTKPFDVSVLIQKIKSIVQNRNAVREKALKLIRSDEQESILTNEMNDKFVKQMLEVVRANISNTEFNKDEFASAMNVSSSLLYKKVKSLTDQSPTDFVKSVRLDHALELLQEGRHTVTEISELCGFSSVGYFSTVFKKHFGKSPTDVL</sequence>
<dbReference type="GO" id="GO:0043565">
    <property type="term" value="F:sequence-specific DNA binding"/>
    <property type="evidence" value="ECO:0007669"/>
    <property type="project" value="InterPro"/>
</dbReference>
<dbReference type="InterPro" id="IPR005467">
    <property type="entry name" value="His_kinase_dom"/>
</dbReference>
<evidence type="ECO:0000256" key="7">
    <source>
        <dbReference type="ARBA" id="ARBA00022840"/>
    </source>
</evidence>
<dbReference type="SUPFAM" id="SSF46689">
    <property type="entry name" value="Homeodomain-like"/>
    <property type="match status" value="1"/>
</dbReference>
<dbReference type="InterPro" id="IPR015943">
    <property type="entry name" value="WD40/YVTN_repeat-like_dom_sf"/>
</dbReference>
<dbReference type="Gene3D" id="1.10.287.130">
    <property type="match status" value="1"/>
</dbReference>
<dbReference type="CDD" id="cd00082">
    <property type="entry name" value="HisKA"/>
    <property type="match status" value="1"/>
</dbReference>
<dbReference type="Gene3D" id="3.30.565.10">
    <property type="entry name" value="Histidine kinase-like ATPase, C-terminal domain"/>
    <property type="match status" value="1"/>
</dbReference>
<dbReference type="InterPro" id="IPR011006">
    <property type="entry name" value="CheY-like_superfamily"/>
</dbReference>
<dbReference type="InterPro" id="IPR018060">
    <property type="entry name" value="HTH_AraC"/>
</dbReference>
<feature type="domain" description="Histidine kinase" evidence="15">
    <location>
        <begin position="767"/>
        <end position="984"/>
    </location>
</feature>
<dbReference type="PROSITE" id="PS01124">
    <property type="entry name" value="HTH_ARAC_FAMILY_2"/>
    <property type="match status" value="1"/>
</dbReference>
<dbReference type="SMART" id="SM00448">
    <property type="entry name" value="REC"/>
    <property type="match status" value="1"/>
</dbReference>
<evidence type="ECO:0000256" key="3">
    <source>
        <dbReference type="ARBA" id="ARBA00022553"/>
    </source>
</evidence>
<dbReference type="SMART" id="SM00387">
    <property type="entry name" value="HATPase_c"/>
    <property type="match status" value="1"/>
</dbReference>
<dbReference type="InterPro" id="IPR001789">
    <property type="entry name" value="Sig_transdc_resp-reg_receiver"/>
</dbReference>
<proteinExistence type="predicted"/>
<dbReference type="SUPFAM" id="SSF63829">
    <property type="entry name" value="Calcium-dependent phosphotriesterase"/>
    <property type="match status" value="2"/>
</dbReference>
<dbReference type="Gene3D" id="3.40.50.2300">
    <property type="match status" value="1"/>
</dbReference>
<dbReference type="SUPFAM" id="SSF52172">
    <property type="entry name" value="CheY-like"/>
    <property type="match status" value="1"/>
</dbReference>
<dbReference type="Gene3D" id="2.60.40.10">
    <property type="entry name" value="Immunoglobulins"/>
    <property type="match status" value="1"/>
</dbReference>
<organism evidence="17 18">
    <name type="scientific">Prolixibacter bellariivorans</name>
    <dbReference type="NCBI Taxonomy" id="314319"/>
    <lineage>
        <taxon>Bacteria</taxon>
        <taxon>Pseudomonadati</taxon>
        <taxon>Bacteroidota</taxon>
        <taxon>Bacteroidia</taxon>
        <taxon>Marinilabiliales</taxon>
        <taxon>Prolixibacteraceae</taxon>
        <taxon>Prolixibacter</taxon>
    </lineage>
</organism>
<keyword evidence="13" id="KW-0812">Transmembrane</keyword>
<keyword evidence="13" id="KW-0472">Membrane</keyword>
<dbReference type="Pfam" id="PF00512">
    <property type="entry name" value="HisKA"/>
    <property type="match status" value="1"/>
</dbReference>
<dbReference type="Gene3D" id="2.130.10.10">
    <property type="entry name" value="YVTN repeat-like/Quinoprotein amine dehydrogenase"/>
    <property type="match status" value="2"/>
</dbReference>
<accession>A0A5M4B098</accession>
<evidence type="ECO:0000256" key="5">
    <source>
        <dbReference type="ARBA" id="ARBA00022741"/>
    </source>
</evidence>
<dbReference type="InterPro" id="IPR011110">
    <property type="entry name" value="Reg_prop"/>
</dbReference>
<keyword evidence="13" id="KW-1133">Transmembrane helix</keyword>
<evidence type="ECO:0000256" key="12">
    <source>
        <dbReference type="PROSITE-ProRule" id="PRU00169"/>
    </source>
</evidence>
<dbReference type="SMART" id="SM00342">
    <property type="entry name" value="HTH_ARAC"/>
    <property type="match status" value="1"/>
</dbReference>